<evidence type="ECO:0000256" key="2">
    <source>
        <dbReference type="SAM" id="SignalP"/>
    </source>
</evidence>
<dbReference type="KEGG" id="vin:AKJ08_0373"/>
<evidence type="ECO:0000313" key="4">
    <source>
        <dbReference type="Proteomes" id="UP000055590"/>
    </source>
</evidence>
<organism evidence="3 4">
    <name type="scientific">Vulgatibacter incomptus</name>
    <dbReference type="NCBI Taxonomy" id="1391653"/>
    <lineage>
        <taxon>Bacteria</taxon>
        <taxon>Pseudomonadati</taxon>
        <taxon>Myxococcota</taxon>
        <taxon>Myxococcia</taxon>
        <taxon>Myxococcales</taxon>
        <taxon>Cystobacterineae</taxon>
        <taxon>Vulgatibacteraceae</taxon>
        <taxon>Vulgatibacter</taxon>
    </lineage>
</organism>
<proteinExistence type="predicted"/>
<keyword evidence="1" id="KW-0812">Transmembrane</keyword>
<feature type="signal peptide" evidence="2">
    <location>
        <begin position="1"/>
        <end position="19"/>
    </location>
</feature>
<dbReference type="EMBL" id="CP012332">
    <property type="protein sequence ID" value="AKU89986.1"/>
    <property type="molecule type" value="Genomic_DNA"/>
</dbReference>
<name>A0A0K1P991_9BACT</name>
<keyword evidence="4" id="KW-1185">Reference proteome</keyword>
<feature type="chain" id="PRO_5005465320" description="Protein BatD" evidence="2">
    <location>
        <begin position="20"/>
        <end position="323"/>
    </location>
</feature>
<keyword evidence="1" id="KW-0472">Membrane</keyword>
<accession>A0A0K1P991</accession>
<sequence length="323" mass="34097">MAQLAMALLVALAASTARAEASTEQPEAVPLGLTAKAEPSRVALGRPFVYEIEIRHEPSDRYELPKPLTLGNASVRKAETEASEEGGVAITRFRIEASIFDSLGDAALPDIVLQVRSKDGAKVLRVPGAPVTIVGSTEETELAGSRPPQEVRVPSYTLVWIGLGAGVAIALAVAVWRRLARTKAGGETLPRQSAEERALAALRDLEGLGLASAGKGREHYFRLSEVMRSYLLEAAGIAAPDMTSEELRAALEKQHVPGLAVPAFELWLGRADLARYAGATVMAEDAAADLGHAREMVQAVAAAIREVERSAEGAEAAIGGDPR</sequence>
<evidence type="ECO:0000256" key="1">
    <source>
        <dbReference type="SAM" id="Phobius"/>
    </source>
</evidence>
<gene>
    <name evidence="3" type="ORF">AKJ08_0373</name>
</gene>
<dbReference type="Proteomes" id="UP000055590">
    <property type="component" value="Chromosome"/>
</dbReference>
<keyword evidence="1" id="KW-1133">Transmembrane helix</keyword>
<protein>
    <recommendedName>
        <fullName evidence="5">Protein BatD</fullName>
    </recommendedName>
</protein>
<keyword evidence="2" id="KW-0732">Signal</keyword>
<dbReference type="AlphaFoldDB" id="A0A0K1P991"/>
<evidence type="ECO:0000313" key="3">
    <source>
        <dbReference type="EMBL" id="AKU89986.1"/>
    </source>
</evidence>
<evidence type="ECO:0008006" key="5">
    <source>
        <dbReference type="Google" id="ProtNLM"/>
    </source>
</evidence>
<reference evidence="3 4" key="1">
    <citation type="submission" date="2015-08" db="EMBL/GenBank/DDBJ databases">
        <authorList>
            <person name="Babu N.S."/>
            <person name="Beckwith C.J."/>
            <person name="Beseler K.G."/>
            <person name="Brison A."/>
            <person name="Carone J.V."/>
            <person name="Caskin T.P."/>
            <person name="Diamond M."/>
            <person name="Durham M.E."/>
            <person name="Foxe J.M."/>
            <person name="Go M."/>
            <person name="Henderson B.A."/>
            <person name="Jones I.B."/>
            <person name="McGettigan J.A."/>
            <person name="Micheletti S.J."/>
            <person name="Nasrallah M.E."/>
            <person name="Ortiz D."/>
            <person name="Piller C.R."/>
            <person name="Privatt S.R."/>
            <person name="Schneider S.L."/>
            <person name="Sharp S."/>
            <person name="Smith T.C."/>
            <person name="Stanton J.D."/>
            <person name="Ullery H.E."/>
            <person name="Wilson R.J."/>
            <person name="Serrano M.G."/>
            <person name="Buck G."/>
            <person name="Lee V."/>
            <person name="Wang Y."/>
            <person name="Carvalho R."/>
            <person name="Voegtly L."/>
            <person name="Shi R."/>
            <person name="Duckworth R."/>
            <person name="Johnson A."/>
            <person name="Loviza R."/>
            <person name="Walstead R."/>
            <person name="Shah Z."/>
            <person name="Kiflezghi M."/>
            <person name="Wade K."/>
            <person name="Ball S.L."/>
            <person name="Bradley K.W."/>
            <person name="Asai D.J."/>
            <person name="Bowman C.A."/>
            <person name="Russell D.A."/>
            <person name="Pope W.H."/>
            <person name="Jacobs-Sera D."/>
            <person name="Hendrix R.W."/>
            <person name="Hatfull G.F."/>
        </authorList>
    </citation>
    <scope>NUCLEOTIDE SEQUENCE [LARGE SCALE GENOMIC DNA]</scope>
    <source>
        <strain evidence="3 4">DSM 27710</strain>
    </source>
</reference>
<dbReference type="STRING" id="1391653.AKJ08_0373"/>
<feature type="transmembrane region" description="Helical" evidence="1">
    <location>
        <begin position="156"/>
        <end position="176"/>
    </location>
</feature>